<dbReference type="ESTHER" id="9gamm-a0a0r0cf40">
    <property type="family name" value="VirJ"/>
</dbReference>
<accession>A0A0R0CF40</accession>
<dbReference type="RefSeq" id="WP_057632379.1">
    <property type="nucleotide sequence ID" value="NZ_LDJI01000009.1"/>
</dbReference>
<dbReference type="EMBL" id="LDJI01000009">
    <property type="protein sequence ID" value="KRG65074.1"/>
    <property type="molecule type" value="Genomic_DNA"/>
</dbReference>
<dbReference type="SUPFAM" id="SSF53474">
    <property type="entry name" value="alpha/beta-Hydrolases"/>
    <property type="match status" value="2"/>
</dbReference>
<dbReference type="STRING" id="405444.ABB26_04425"/>
<evidence type="ECO:0000259" key="1">
    <source>
        <dbReference type="Pfam" id="PF06057"/>
    </source>
</evidence>
<dbReference type="AlphaFoldDB" id="A0A0R0CF40"/>
<evidence type="ECO:0000313" key="3">
    <source>
        <dbReference type="Proteomes" id="UP000050864"/>
    </source>
</evidence>
<gene>
    <name evidence="2" type="ORF">ABB26_04425</name>
</gene>
<name>A0A0R0CF40_9GAMM</name>
<keyword evidence="3" id="KW-1185">Reference proteome</keyword>
<proteinExistence type="predicted"/>
<reference evidence="2 3" key="1">
    <citation type="submission" date="2015-05" db="EMBL/GenBank/DDBJ databases">
        <title>Genome sequencing and analysis of members of genus Stenotrophomonas.</title>
        <authorList>
            <person name="Patil P.P."/>
            <person name="Midha S."/>
            <person name="Patil P.B."/>
        </authorList>
    </citation>
    <scope>NUCLEOTIDE SEQUENCE [LARGE SCALE GENOMIC DNA]</scope>
    <source>
        <strain evidence="2 3">DSM 18929</strain>
    </source>
</reference>
<dbReference type="Gene3D" id="3.40.50.1820">
    <property type="entry name" value="alpha/beta hydrolase"/>
    <property type="match status" value="2"/>
</dbReference>
<dbReference type="InterPro" id="IPR029058">
    <property type="entry name" value="AB_hydrolase_fold"/>
</dbReference>
<dbReference type="PROSITE" id="PS51257">
    <property type="entry name" value="PROKAR_LIPOPROTEIN"/>
    <property type="match status" value="1"/>
</dbReference>
<evidence type="ECO:0000313" key="2">
    <source>
        <dbReference type="EMBL" id="KRG65074.1"/>
    </source>
</evidence>
<organism evidence="2 3">
    <name type="scientific">Stenotrophomonas humi</name>
    <dbReference type="NCBI Taxonomy" id="405444"/>
    <lineage>
        <taxon>Bacteria</taxon>
        <taxon>Pseudomonadati</taxon>
        <taxon>Pseudomonadota</taxon>
        <taxon>Gammaproteobacteria</taxon>
        <taxon>Lysobacterales</taxon>
        <taxon>Lysobacteraceae</taxon>
        <taxon>Stenotrophomonas</taxon>
    </lineage>
</organism>
<protein>
    <recommendedName>
        <fullName evidence="1">Bacterial virulence domain-containing protein</fullName>
    </recommendedName>
</protein>
<dbReference type="Pfam" id="PF06057">
    <property type="entry name" value="VirJ"/>
    <property type="match status" value="1"/>
</dbReference>
<dbReference type="InterPro" id="IPR011225">
    <property type="entry name" value="IV_sec_VirJ"/>
</dbReference>
<comment type="caution">
    <text evidence="2">The sequence shown here is derived from an EMBL/GenBank/DDBJ whole genome shotgun (WGS) entry which is preliminary data.</text>
</comment>
<dbReference type="InterPro" id="IPR010333">
    <property type="entry name" value="VirJ"/>
</dbReference>
<dbReference type="PIRSF" id="PIRSF029063">
    <property type="entry name" value="IV_sec_VirJ"/>
    <property type="match status" value="1"/>
</dbReference>
<sequence>MRFGWRVMWVAVLVVLLASGCAWVLQRQQLSGGRYGDVQVLKPRGEPRALVIFFPGQAQSPPLRQKQALALAADGAWVAVVDGGRYRAKFRGGMPCRAMADDALLLAKALLKRSVSKDYFPPLLIGQGDGAALARATLAGASPGEIAGAVVASGAAGDVPVCIAPTNTAPVTTVPEQGLVTAAKAHFPTTSRDGPGVLPLVEMPVAGSHRLVVVMSGDGGWADLDKGIAEELTRRGISVVGWNSLRYFWRQKTPAQVGADLSRVLESYSRRWQADDIALVGYSFGADVLPFAYPLLPETQQRQVHFMSLLGMSHGADFKVRVGGWLGLGRQRETPVLPALMRVHGVAVQCIHGTAEKDSLCRDLRGEHVVQVVERPGGHHFDRDPARLTQIILDGWNAARTVQD</sequence>
<dbReference type="Proteomes" id="UP000050864">
    <property type="component" value="Unassembled WGS sequence"/>
</dbReference>
<feature type="domain" description="Bacterial virulence" evidence="1">
    <location>
        <begin position="210"/>
        <end position="398"/>
    </location>
</feature>
<dbReference type="PATRIC" id="fig|405444.3.peg.3599"/>